<keyword evidence="3" id="KW-1185">Reference proteome</keyword>
<gene>
    <name evidence="2" type="ORF">J0911_12185</name>
</gene>
<evidence type="ECO:0000313" key="3">
    <source>
        <dbReference type="Proteomes" id="UP000664617"/>
    </source>
</evidence>
<proteinExistence type="predicted"/>
<reference evidence="2 3" key="1">
    <citation type="submission" date="2021-03" db="EMBL/GenBank/DDBJ databases">
        <authorList>
            <person name="Xin L."/>
        </authorList>
    </citation>
    <scope>NUCLEOTIDE SEQUENCE [LARGE SCALE GENOMIC DNA]</scope>
    <source>
        <strain evidence="2 3">XHU 5031</strain>
    </source>
</reference>
<dbReference type="RefSeq" id="WP_207275703.1">
    <property type="nucleotide sequence ID" value="NZ_JAFMPK010000044.1"/>
</dbReference>
<feature type="compositionally biased region" description="Basic and acidic residues" evidence="1">
    <location>
        <begin position="15"/>
        <end position="36"/>
    </location>
</feature>
<name>A0ABS3I9U6_9MICO</name>
<evidence type="ECO:0000256" key="1">
    <source>
        <dbReference type="SAM" id="MobiDB-lite"/>
    </source>
</evidence>
<organism evidence="2 3">
    <name type="scientific">Myceligenerans salitolerans</name>
    <dbReference type="NCBI Taxonomy" id="1230528"/>
    <lineage>
        <taxon>Bacteria</taxon>
        <taxon>Bacillati</taxon>
        <taxon>Actinomycetota</taxon>
        <taxon>Actinomycetes</taxon>
        <taxon>Micrococcales</taxon>
        <taxon>Promicromonosporaceae</taxon>
        <taxon>Myceligenerans</taxon>
    </lineage>
</organism>
<sequence>MDAATRMTSIVPAPERSRTRAPERDHDRGTRDRRNAGDALTCDPQDRRRRANAALLDLVVETAAKRGI</sequence>
<feature type="region of interest" description="Disordered" evidence="1">
    <location>
        <begin position="1"/>
        <end position="46"/>
    </location>
</feature>
<comment type="caution">
    <text evidence="2">The sequence shown here is derived from an EMBL/GenBank/DDBJ whole genome shotgun (WGS) entry which is preliminary data.</text>
</comment>
<reference evidence="3" key="2">
    <citation type="submission" date="2023-07" db="EMBL/GenBank/DDBJ databases">
        <title>Myceligenerans salitolerans sp. nov., a halotolerant actinomycete isolated from a salt lake in Xinjiang, China.</title>
        <authorList>
            <person name="Guan T."/>
        </authorList>
    </citation>
    <scope>NUCLEOTIDE SEQUENCE [LARGE SCALE GENOMIC DNA]</scope>
    <source>
        <strain evidence="3">XHU 5031</strain>
    </source>
</reference>
<dbReference type="Proteomes" id="UP000664617">
    <property type="component" value="Unassembled WGS sequence"/>
</dbReference>
<evidence type="ECO:0000313" key="2">
    <source>
        <dbReference type="EMBL" id="MBO0609783.1"/>
    </source>
</evidence>
<dbReference type="EMBL" id="JAFMPK010000044">
    <property type="protein sequence ID" value="MBO0609783.1"/>
    <property type="molecule type" value="Genomic_DNA"/>
</dbReference>
<accession>A0ABS3I9U6</accession>
<protein>
    <submittedName>
        <fullName evidence="2">Uncharacterized protein</fullName>
    </submittedName>
</protein>